<dbReference type="EMBL" id="JAMQPM010000002">
    <property type="protein sequence ID" value="MCW7526111.1"/>
    <property type="molecule type" value="Genomic_DNA"/>
</dbReference>
<evidence type="ECO:0008006" key="5">
    <source>
        <dbReference type="Google" id="ProtNLM"/>
    </source>
</evidence>
<gene>
    <name evidence="1" type="ORF">ND861_07140</name>
    <name evidence="2" type="ORF">ND862_06095</name>
</gene>
<accession>A0AAW5VIC4</accession>
<organism evidence="2 3">
    <name type="scientific">Leptospira soteropolitanensis</name>
    <dbReference type="NCBI Taxonomy" id="2950025"/>
    <lineage>
        <taxon>Bacteria</taxon>
        <taxon>Pseudomonadati</taxon>
        <taxon>Spirochaetota</taxon>
        <taxon>Spirochaetia</taxon>
        <taxon>Leptospirales</taxon>
        <taxon>Leptospiraceae</taxon>
        <taxon>Leptospira</taxon>
    </lineage>
</organism>
<comment type="caution">
    <text evidence="2">The sequence shown here is derived from an EMBL/GenBank/DDBJ whole genome shotgun (WGS) entry which is preliminary data.</text>
</comment>
<dbReference type="Proteomes" id="UP001208540">
    <property type="component" value="Unassembled WGS sequence"/>
</dbReference>
<dbReference type="Proteomes" id="UP001208912">
    <property type="component" value="Unassembled WGS sequence"/>
</dbReference>
<dbReference type="Gene3D" id="1.10.30.50">
    <property type="match status" value="1"/>
</dbReference>
<evidence type="ECO:0000313" key="4">
    <source>
        <dbReference type="Proteomes" id="UP001208912"/>
    </source>
</evidence>
<evidence type="ECO:0000313" key="3">
    <source>
        <dbReference type="Proteomes" id="UP001208540"/>
    </source>
</evidence>
<reference evidence="2 4" key="1">
    <citation type="submission" date="2022-06" db="EMBL/GenBank/DDBJ databases">
        <title>Leptospira isolates from biofilms formed at urban environments.</title>
        <authorList>
            <person name="Ribeiro P.S."/>
            <person name="Sousa T."/>
            <person name="Carvalho N."/>
            <person name="Aburjaile F."/>
            <person name="Neves F."/>
            <person name="Oliveira D."/>
            <person name="Blanco L."/>
            <person name="Lima J."/>
            <person name="Costa F."/>
            <person name="Brenig B."/>
            <person name="Soares S."/>
            <person name="Ramos R."/>
            <person name="Goes-Neto A."/>
            <person name="Matiuzzi M."/>
            <person name="Azevedo V."/>
            <person name="Ristow P."/>
        </authorList>
    </citation>
    <scope>NUCLEOTIDE SEQUENCE</scope>
    <source>
        <strain evidence="1 4">VSF19</strain>
        <strain evidence="2">VSF20</strain>
    </source>
</reference>
<keyword evidence="4" id="KW-1185">Reference proteome</keyword>
<dbReference type="RefSeq" id="WP_265351388.1">
    <property type="nucleotide sequence ID" value="NZ_JAMQPL010000002.1"/>
</dbReference>
<dbReference type="AlphaFoldDB" id="A0AAW5VIC4"/>
<name>A0AAW5VIC4_9LEPT</name>
<proteinExistence type="predicted"/>
<dbReference type="EMBL" id="JAMQPL010000002">
    <property type="protein sequence ID" value="MCW7529777.1"/>
    <property type="molecule type" value="Genomic_DNA"/>
</dbReference>
<protein>
    <recommendedName>
        <fullName evidence="5">HNH endonuclease</fullName>
    </recommendedName>
</protein>
<evidence type="ECO:0000313" key="2">
    <source>
        <dbReference type="EMBL" id="MCW7529777.1"/>
    </source>
</evidence>
<sequence>MSKKVQTKKFTTKFIREKLEEQDFKCFLSGLPLEPFNTEASHRIPLGEKHRGKHEPENIVFIRKELKSLKRECSIEEIVSICKAIIKIHG</sequence>
<evidence type="ECO:0000313" key="1">
    <source>
        <dbReference type="EMBL" id="MCW7526111.1"/>
    </source>
</evidence>